<feature type="chain" id="PRO_5012940330" evidence="3">
    <location>
        <begin position="19"/>
        <end position="143"/>
    </location>
</feature>
<evidence type="ECO:0000256" key="2">
    <source>
        <dbReference type="PROSITE-ProRule" id="PRU00497"/>
    </source>
</evidence>
<keyword evidence="3" id="KW-0732">Signal</keyword>
<dbReference type="Pfam" id="PF00379">
    <property type="entry name" value="Chitin_bind_4"/>
    <property type="match status" value="1"/>
</dbReference>
<dbReference type="OrthoDB" id="6348134at2759"/>
<dbReference type="InterPro" id="IPR051217">
    <property type="entry name" value="Insect_Cuticle_Struc_Prot"/>
</dbReference>
<dbReference type="PRINTS" id="PR00947">
    <property type="entry name" value="CUTICLE"/>
</dbReference>
<dbReference type="GO" id="GO:0005615">
    <property type="term" value="C:extracellular space"/>
    <property type="evidence" value="ECO:0007669"/>
    <property type="project" value="TreeGrafter"/>
</dbReference>
<evidence type="ECO:0000256" key="3">
    <source>
        <dbReference type="SAM" id="SignalP"/>
    </source>
</evidence>
<keyword evidence="5" id="KW-1185">Reference proteome</keyword>
<proteinExistence type="predicted"/>
<organism evidence="4 5">
    <name type="scientific">Folsomia candida</name>
    <name type="common">Springtail</name>
    <dbReference type="NCBI Taxonomy" id="158441"/>
    <lineage>
        <taxon>Eukaryota</taxon>
        <taxon>Metazoa</taxon>
        <taxon>Ecdysozoa</taxon>
        <taxon>Arthropoda</taxon>
        <taxon>Hexapoda</taxon>
        <taxon>Collembola</taxon>
        <taxon>Entomobryomorpha</taxon>
        <taxon>Isotomoidea</taxon>
        <taxon>Isotomidae</taxon>
        <taxon>Proisotominae</taxon>
        <taxon>Folsomia</taxon>
    </lineage>
</organism>
<dbReference type="GO" id="GO:0042302">
    <property type="term" value="F:structural constituent of cuticle"/>
    <property type="evidence" value="ECO:0007669"/>
    <property type="project" value="UniProtKB-UniRule"/>
</dbReference>
<dbReference type="PROSITE" id="PS51155">
    <property type="entry name" value="CHIT_BIND_RR_2"/>
    <property type="match status" value="1"/>
</dbReference>
<protein>
    <submittedName>
        <fullName evidence="4">Cuticle protein 19</fullName>
    </submittedName>
</protein>
<evidence type="ECO:0000256" key="1">
    <source>
        <dbReference type="ARBA" id="ARBA00022460"/>
    </source>
</evidence>
<dbReference type="OMA" id="GHATEKH"/>
<dbReference type="PANTHER" id="PTHR12236:SF95">
    <property type="entry name" value="CUTICULAR PROTEIN 76BD, ISOFORM C-RELATED"/>
    <property type="match status" value="1"/>
</dbReference>
<gene>
    <name evidence="4" type="ORF">Fcan01_14997</name>
</gene>
<dbReference type="InterPro" id="IPR031311">
    <property type="entry name" value="CHIT_BIND_RR_consensus"/>
</dbReference>
<evidence type="ECO:0000313" key="4">
    <source>
        <dbReference type="EMBL" id="OXA50099.1"/>
    </source>
</evidence>
<dbReference type="PROSITE" id="PS00233">
    <property type="entry name" value="CHIT_BIND_RR_1"/>
    <property type="match status" value="1"/>
</dbReference>
<accession>A0A226DXZ1</accession>
<dbReference type="InterPro" id="IPR000618">
    <property type="entry name" value="Insect_cuticle"/>
</dbReference>
<sequence length="143" mass="15316">MKTCILAVVVTLGVAVSAQYHGGYGGYEGHGHAGHGYHAYAAPVKHVDYYAYPKYQYSYGVKDYHTGDVKSAHETRDGGVVKGSYSLLQPDGVYRTVNYVADPVHGFQAEVVNSPAPAVHAVKKVVAAPIVHHGHGYGGHGYY</sequence>
<feature type="signal peptide" evidence="3">
    <location>
        <begin position="1"/>
        <end position="18"/>
    </location>
</feature>
<name>A0A226DXZ1_FOLCA</name>
<dbReference type="GO" id="GO:0031012">
    <property type="term" value="C:extracellular matrix"/>
    <property type="evidence" value="ECO:0007669"/>
    <property type="project" value="TreeGrafter"/>
</dbReference>
<keyword evidence="1 2" id="KW-0193">Cuticle</keyword>
<dbReference type="AlphaFoldDB" id="A0A226DXZ1"/>
<comment type="caution">
    <text evidence="4">The sequence shown here is derived from an EMBL/GenBank/DDBJ whole genome shotgun (WGS) entry which is preliminary data.</text>
</comment>
<dbReference type="EMBL" id="LNIX01000009">
    <property type="protein sequence ID" value="OXA50099.1"/>
    <property type="molecule type" value="Genomic_DNA"/>
</dbReference>
<reference evidence="4 5" key="1">
    <citation type="submission" date="2015-12" db="EMBL/GenBank/DDBJ databases">
        <title>The genome of Folsomia candida.</title>
        <authorList>
            <person name="Faddeeva A."/>
            <person name="Derks M.F."/>
            <person name="Anvar Y."/>
            <person name="Smit S."/>
            <person name="Van Straalen N."/>
            <person name="Roelofs D."/>
        </authorList>
    </citation>
    <scope>NUCLEOTIDE SEQUENCE [LARGE SCALE GENOMIC DNA]</scope>
    <source>
        <strain evidence="4 5">VU population</strain>
        <tissue evidence="4">Whole body</tissue>
    </source>
</reference>
<dbReference type="Proteomes" id="UP000198287">
    <property type="component" value="Unassembled WGS sequence"/>
</dbReference>
<dbReference type="PANTHER" id="PTHR12236">
    <property type="entry name" value="STRUCTURAL CONTITUENT OF CUTICLE"/>
    <property type="match status" value="1"/>
</dbReference>
<evidence type="ECO:0000313" key="5">
    <source>
        <dbReference type="Proteomes" id="UP000198287"/>
    </source>
</evidence>